<sequence length="204" mass="22464">MHVLDLGVVELNAQTLYNQEKVDLETLDMKNGVWPLNSTWTRSVSLNRTSSATSRCLCRSRSSKVTSIQACGSVVRPGHRASSRTLTTALVLLVEFSVLDRGSRHFRRDYAVERWGTPTRRVGLFGIALLIINSSIGLYEQHGSGNAARVLIDSVTPRAKAKRSSVWPVIDLSQLVPGNITAFKIVDSVPADFRLSDAHTISMD</sequence>
<dbReference type="Gene3D" id="1.20.1110.10">
    <property type="entry name" value="Calcium-transporting ATPase, transmembrane domain"/>
    <property type="match status" value="1"/>
</dbReference>
<evidence type="ECO:0000313" key="1">
    <source>
        <dbReference type="EMBL" id="CAK5263167.1"/>
    </source>
</evidence>
<keyword evidence="3" id="KW-1185">Reference proteome</keyword>
<gene>
    <name evidence="2" type="ORF">MYCIT1_LOCUS22662</name>
    <name evidence="1" type="ORF">MYCIT1_LOCUS2455</name>
</gene>
<dbReference type="EMBL" id="CAVNYO010000405">
    <property type="protein sequence ID" value="CAK5275095.1"/>
    <property type="molecule type" value="Genomic_DNA"/>
</dbReference>
<proteinExistence type="predicted"/>
<comment type="caution">
    <text evidence="2">The sequence shown here is derived from an EMBL/GenBank/DDBJ whole genome shotgun (WGS) entry which is preliminary data.</text>
</comment>
<dbReference type="PANTHER" id="PTHR42861">
    <property type="entry name" value="CALCIUM-TRANSPORTING ATPASE"/>
    <property type="match status" value="1"/>
</dbReference>
<dbReference type="Gene3D" id="2.70.150.10">
    <property type="entry name" value="Calcium-transporting ATPase, cytoplasmic transduction domain A"/>
    <property type="match status" value="1"/>
</dbReference>
<name>A0AAD2K2B4_9AGAR</name>
<evidence type="ECO:0000313" key="3">
    <source>
        <dbReference type="Proteomes" id="UP001295794"/>
    </source>
</evidence>
<dbReference type="Proteomes" id="UP001295794">
    <property type="component" value="Unassembled WGS sequence"/>
</dbReference>
<evidence type="ECO:0000313" key="2">
    <source>
        <dbReference type="EMBL" id="CAK5275095.1"/>
    </source>
</evidence>
<reference evidence="2" key="1">
    <citation type="submission" date="2023-11" db="EMBL/GenBank/DDBJ databases">
        <authorList>
            <person name="De Vega J J."/>
            <person name="De Vega J J."/>
        </authorList>
    </citation>
    <scope>NUCLEOTIDE SEQUENCE</scope>
</reference>
<organism evidence="2 3">
    <name type="scientific">Mycena citricolor</name>
    <dbReference type="NCBI Taxonomy" id="2018698"/>
    <lineage>
        <taxon>Eukaryota</taxon>
        <taxon>Fungi</taxon>
        <taxon>Dikarya</taxon>
        <taxon>Basidiomycota</taxon>
        <taxon>Agaricomycotina</taxon>
        <taxon>Agaricomycetes</taxon>
        <taxon>Agaricomycetidae</taxon>
        <taxon>Agaricales</taxon>
        <taxon>Marasmiineae</taxon>
        <taxon>Mycenaceae</taxon>
        <taxon>Mycena</taxon>
    </lineage>
</organism>
<protein>
    <submittedName>
        <fullName evidence="2">Uncharacterized protein</fullName>
    </submittedName>
</protein>
<dbReference type="EMBL" id="CAVNYO010000035">
    <property type="protein sequence ID" value="CAK5263167.1"/>
    <property type="molecule type" value="Genomic_DNA"/>
</dbReference>
<accession>A0AAD2K2B4</accession>
<dbReference type="AlphaFoldDB" id="A0AAD2K2B4"/>